<comment type="caution">
    <text evidence="1">The sequence shown here is derived from an EMBL/GenBank/DDBJ whole genome shotgun (WGS) entry which is preliminary data.</text>
</comment>
<dbReference type="Proteomes" id="UP000295741">
    <property type="component" value="Unassembled WGS sequence"/>
</dbReference>
<proteinExistence type="predicted"/>
<evidence type="ECO:0000313" key="1">
    <source>
        <dbReference type="EMBL" id="TDO25360.1"/>
    </source>
</evidence>
<protein>
    <submittedName>
        <fullName evidence="1">Uncharacterized protein</fullName>
    </submittedName>
</protein>
<sequence>MVNMSTPLEPIEQFLNNPGITYGAHGNFGYVHDFAISPEAFLSFAENDLDSGQSHKDINALSNAKRAIECQMECILKAFTLFSSRITFPEKQVILTKIGLPASTMLNRFNKIRNDLEHRYLPPTPEQARESVELADMFIRSSRNYLDDFTSYFEMENSETGKKICFDINHDSTTISARIIDSSYDSLNDYMNKLPATNTPDSLIICQQPQAEYDRLLRLFGFHMLRIRRRTFSDKRKWHL</sequence>
<gene>
    <name evidence="1" type="ORF">BC659_2900</name>
</gene>
<evidence type="ECO:0000313" key="2">
    <source>
        <dbReference type="Proteomes" id="UP000295741"/>
    </source>
</evidence>
<dbReference type="AlphaFoldDB" id="A0A4R6ISA8"/>
<accession>A0A4R6ISA8</accession>
<organism evidence="1 2">
    <name type="scientific">Sediminibacterium goheungense</name>
    <dbReference type="NCBI Taxonomy" id="1086393"/>
    <lineage>
        <taxon>Bacteria</taxon>
        <taxon>Pseudomonadati</taxon>
        <taxon>Bacteroidota</taxon>
        <taxon>Chitinophagia</taxon>
        <taxon>Chitinophagales</taxon>
        <taxon>Chitinophagaceae</taxon>
        <taxon>Sediminibacterium</taxon>
    </lineage>
</organism>
<reference evidence="1 2" key="1">
    <citation type="submission" date="2019-03" db="EMBL/GenBank/DDBJ databases">
        <title>Genomic Encyclopedia of Archaeal and Bacterial Type Strains, Phase II (KMG-II): from individual species to whole genera.</title>
        <authorList>
            <person name="Goeker M."/>
        </authorList>
    </citation>
    <scope>NUCLEOTIDE SEQUENCE [LARGE SCALE GENOMIC DNA]</scope>
    <source>
        <strain evidence="1 2">DSM 28323</strain>
    </source>
</reference>
<keyword evidence="2" id="KW-1185">Reference proteome</keyword>
<dbReference type="EMBL" id="SNWP01000013">
    <property type="protein sequence ID" value="TDO25360.1"/>
    <property type="molecule type" value="Genomic_DNA"/>
</dbReference>
<name>A0A4R6ISA8_9BACT</name>